<name>A0A9W6TGL5_9STRA</name>
<organism evidence="1 2">
    <name type="scientific">Phytophthora lilii</name>
    <dbReference type="NCBI Taxonomy" id="2077276"/>
    <lineage>
        <taxon>Eukaryota</taxon>
        <taxon>Sar</taxon>
        <taxon>Stramenopiles</taxon>
        <taxon>Oomycota</taxon>
        <taxon>Peronosporomycetes</taxon>
        <taxon>Peronosporales</taxon>
        <taxon>Peronosporaceae</taxon>
        <taxon>Phytophthora</taxon>
    </lineage>
</organism>
<dbReference type="Proteomes" id="UP001165083">
    <property type="component" value="Unassembled WGS sequence"/>
</dbReference>
<evidence type="ECO:0000313" key="2">
    <source>
        <dbReference type="Proteomes" id="UP001165083"/>
    </source>
</evidence>
<dbReference type="AlphaFoldDB" id="A0A9W6TGL5"/>
<comment type="caution">
    <text evidence="1">The sequence shown here is derived from an EMBL/GenBank/DDBJ whole genome shotgun (WGS) entry which is preliminary data.</text>
</comment>
<accession>A0A9W6TGL5</accession>
<sequence>MSDFHCSTIQSLSARFSQQTEDTAANAVRWKPREKLSETNDVLPQYKSGIYSLGMTIIEALTGAPPFGMDAEENIMASPQVSKHHCWKEAIYSLPVQDRAINTQSNKFLPLSQCDRLKSTTISVCDELSS</sequence>
<dbReference type="InterPro" id="IPR011009">
    <property type="entry name" value="Kinase-like_dom_sf"/>
</dbReference>
<gene>
    <name evidence="1" type="ORF">Plil01_000341900</name>
</gene>
<evidence type="ECO:0000313" key="1">
    <source>
        <dbReference type="EMBL" id="GMF12873.1"/>
    </source>
</evidence>
<proteinExistence type="predicted"/>
<keyword evidence="2" id="KW-1185">Reference proteome</keyword>
<dbReference type="EMBL" id="BSXW01000133">
    <property type="protein sequence ID" value="GMF12873.1"/>
    <property type="molecule type" value="Genomic_DNA"/>
</dbReference>
<dbReference type="Gene3D" id="1.10.510.10">
    <property type="entry name" value="Transferase(Phosphotransferase) domain 1"/>
    <property type="match status" value="1"/>
</dbReference>
<dbReference type="OrthoDB" id="121681at2759"/>
<reference evidence="1" key="1">
    <citation type="submission" date="2023-04" db="EMBL/GenBank/DDBJ databases">
        <title>Phytophthora lilii NBRC 32176.</title>
        <authorList>
            <person name="Ichikawa N."/>
            <person name="Sato H."/>
            <person name="Tonouchi N."/>
        </authorList>
    </citation>
    <scope>NUCLEOTIDE SEQUENCE</scope>
    <source>
        <strain evidence="1">NBRC 32176</strain>
    </source>
</reference>
<protein>
    <submittedName>
        <fullName evidence="1">Unnamed protein product</fullName>
    </submittedName>
</protein>
<dbReference type="SUPFAM" id="SSF56112">
    <property type="entry name" value="Protein kinase-like (PK-like)"/>
    <property type="match status" value="1"/>
</dbReference>